<sequence length="327" mass="36323">MQKRKLGTTGIEVSPVGFGCWAIGGPFWLDGLPDGWGEVDDRESIRAIGRALELGINFFDTSDAYGAGHSEEIIGQALKGRRHETVIATKFGFPHDAQTRQVYARYDLSPEYIRQACEASLRRLATDYIDLYQIHVGHMPVEQLDSVIESLERLKEQGLIRAYGWSTADTDRAEAFAERSSGAAIQHDLNVLSDNKEMIELCERRGLSSINNTPLAMGLLSGKFNRESTLPSDDVRGSKHEWVIYFKDGKPCAEYLDALHSVKEILTSGQRSLVQGALGWIWGRSGCTIPIPGLKTVKQVEEAAQAMSFGPLAPEQMKEIEGILRRR</sequence>
<name>A0ABR5AIL0_9BACL</name>
<dbReference type="Gene3D" id="3.20.20.100">
    <property type="entry name" value="NADP-dependent oxidoreductase domain"/>
    <property type="match status" value="1"/>
</dbReference>
<dbReference type="InterPro" id="IPR050523">
    <property type="entry name" value="AKR_Detox_Biosynth"/>
</dbReference>
<dbReference type="RefSeq" id="WP_041047559.1">
    <property type="nucleotide sequence ID" value="NZ_JXAK01000015.1"/>
</dbReference>
<protein>
    <submittedName>
        <fullName evidence="3">Aldo/keto reductase</fullName>
    </submittedName>
</protein>
<evidence type="ECO:0000256" key="1">
    <source>
        <dbReference type="ARBA" id="ARBA00023002"/>
    </source>
</evidence>
<keyword evidence="4" id="KW-1185">Reference proteome</keyword>
<dbReference type="CDD" id="cd19086">
    <property type="entry name" value="AKR_AKR11C1"/>
    <property type="match status" value="1"/>
</dbReference>
<evidence type="ECO:0000259" key="2">
    <source>
        <dbReference type="Pfam" id="PF00248"/>
    </source>
</evidence>
<proteinExistence type="predicted"/>
<comment type="caution">
    <text evidence="3">The sequence shown here is derived from an EMBL/GenBank/DDBJ whole genome shotgun (WGS) entry which is preliminary data.</text>
</comment>
<dbReference type="EMBL" id="JXAK01000015">
    <property type="protein sequence ID" value="KIL40889.1"/>
    <property type="molecule type" value="Genomic_DNA"/>
</dbReference>
<evidence type="ECO:0000313" key="3">
    <source>
        <dbReference type="EMBL" id="KIL40889.1"/>
    </source>
</evidence>
<dbReference type="PANTHER" id="PTHR43364:SF4">
    <property type="entry name" value="NAD(P)-LINKED OXIDOREDUCTASE SUPERFAMILY PROTEIN"/>
    <property type="match status" value="1"/>
</dbReference>
<organism evidence="3 4">
    <name type="scientific">Gordoniibacillus kamchatkensis</name>
    <dbReference type="NCBI Taxonomy" id="1590651"/>
    <lineage>
        <taxon>Bacteria</taxon>
        <taxon>Bacillati</taxon>
        <taxon>Bacillota</taxon>
        <taxon>Bacilli</taxon>
        <taxon>Bacillales</taxon>
        <taxon>Paenibacillaceae</taxon>
        <taxon>Gordoniibacillus</taxon>
    </lineage>
</organism>
<dbReference type="SUPFAM" id="SSF51430">
    <property type="entry name" value="NAD(P)-linked oxidoreductase"/>
    <property type="match status" value="1"/>
</dbReference>
<gene>
    <name evidence="3" type="ORF">SD70_10700</name>
</gene>
<feature type="domain" description="NADP-dependent oxidoreductase" evidence="2">
    <location>
        <begin position="32"/>
        <end position="324"/>
    </location>
</feature>
<keyword evidence="1" id="KW-0560">Oxidoreductase</keyword>
<dbReference type="Proteomes" id="UP000031967">
    <property type="component" value="Unassembled WGS sequence"/>
</dbReference>
<dbReference type="InterPro" id="IPR036812">
    <property type="entry name" value="NAD(P)_OxRdtase_dom_sf"/>
</dbReference>
<accession>A0ABR5AIL0</accession>
<dbReference type="PANTHER" id="PTHR43364">
    <property type="entry name" value="NADH-SPECIFIC METHYLGLYOXAL REDUCTASE-RELATED"/>
    <property type="match status" value="1"/>
</dbReference>
<reference evidence="3 4" key="1">
    <citation type="submission" date="2014-12" db="EMBL/GenBank/DDBJ databases">
        <title>Draft genome sequence of Paenibacillus kamchatkensis strain B-2647.</title>
        <authorList>
            <person name="Karlyshev A.V."/>
            <person name="Kudryashova E.B."/>
        </authorList>
    </citation>
    <scope>NUCLEOTIDE SEQUENCE [LARGE SCALE GENOMIC DNA]</scope>
    <source>
        <strain evidence="3 4">VKM B-2647</strain>
    </source>
</reference>
<dbReference type="Pfam" id="PF00248">
    <property type="entry name" value="Aldo_ket_red"/>
    <property type="match status" value="1"/>
</dbReference>
<dbReference type="InterPro" id="IPR023210">
    <property type="entry name" value="NADP_OxRdtase_dom"/>
</dbReference>
<evidence type="ECO:0000313" key="4">
    <source>
        <dbReference type="Proteomes" id="UP000031967"/>
    </source>
</evidence>